<dbReference type="SUPFAM" id="SSF52317">
    <property type="entry name" value="Class I glutamine amidotransferase-like"/>
    <property type="match status" value="1"/>
</dbReference>
<dbReference type="InterPro" id="IPR029062">
    <property type="entry name" value="Class_I_gatase-like"/>
</dbReference>
<dbReference type="CDD" id="cd01741">
    <property type="entry name" value="GATase1_1"/>
    <property type="match status" value="1"/>
</dbReference>
<dbReference type="InterPro" id="IPR017926">
    <property type="entry name" value="GATASE"/>
</dbReference>
<protein>
    <submittedName>
        <fullName evidence="2">Type 1 glutamine amidotransferase</fullName>
    </submittedName>
</protein>
<evidence type="ECO:0000313" key="2">
    <source>
        <dbReference type="EMBL" id="MFA9479241.1"/>
    </source>
</evidence>
<evidence type="ECO:0000313" key="3">
    <source>
        <dbReference type="Proteomes" id="UP001575105"/>
    </source>
</evidence>
<name>A0ABV4U6U9_9BACT</name>
<keyword evidence="2" id="KW-0315">Glutamine amidotransferase</keyword>
<dbReference type="PROSITE" id="PS51273">
    <property type="entry name" value="GATASE_TYPE_1"/>
    <property type="match status" value="1"/>
</dbReference>
<gene>
    <name evidence="2" type="ORF">ACERK3_13200</name>
</gene>
<keyword evidence="3" id="KW-1185">Reference proteome</keyword>
<dbReference type="InterPro" id="IPR044992">
    <property type="entry name" value="ChyE-like"/>
</dbReference>
<reference evidence="2 3" key="1">
    <citation type="submission" date="2024-08" db="EMBL/GenBank/DDBJ databases">
        <title>Whole-genome sequencing of halo(alkali)philic microorganisms from hypersaline lakes.</title>
        <authorList>
            <person name="Sorokin D.Y."/>
            <person name="Merkel A.Y."/>
            <person name="Messina E."/>
            <person name="Yakimov M."/>
        </authorList>
    </citation>
    <scope>NUCLEOTIDE SEQUENCE [LARGE SCALE GENOMIC DNA]</scope>
    <source>
        <strain evidence="2 3">AB-hyl4</strain>
    </source>
</reference>
<dbReference type="Pfam" id="PF00117">
    <property type="entry name" value="GATase"/>
    <property type="match status" value="1"/>
</dbReference>
<evidence type="ECO:0000259" key="1">
    <source>
        <dbReference type="Pfam" id="PF00117"/>
    </source>
</evidence>
<feature type="domain" description="Glutamine amidotransferase" evidence="1">
    <location>
        <begin position="21"/>
        <end position="180"/>
    </location>
</feature>
<sequence>MAILVFQHNSHETPARLGDILRDNGHRLRVFRLNEGDSLPPDLDDVDGIISLGGPMNVDEADEHKWINDELAYLKQAIDADLPVVGICLGAQLIAAAMGGKVEAMPAAELGWHNVKLAFPGTIDPMMAGLPWTHMQFHLHGQEVTELPPDATPLAASKVCKNQAFKVGLRAFGFQYHFEWDKQQLHAALDGHQAWIGEAEGDVEAIRTEIDTYYEMYRHLGDRLSANLATLLFPLDKRLGGSRDAPKTWDATEST</sequence>
<dbReference type="PANTHER" id="PTHR42695:SF5">
    <property type="entry name" value="GLUTAMINE AMIDOTRANSFERASE YLR126C-RELATED"/>
    <property type="match status" value="1"/>
</dbReference>
<comment type="caution">
    <text evidence="2">The sequence shown here is derived from an EMBL/GenBank/DDBJ whole genome shotgun (WGS) entry which is preliminary data.</text>
</comment>
<organism evidence="2 3">
    <name type="scientific">Natronomicrosphaera hydrolytica</name>
    <dbReference type="NCBI Taxonomy" id="3242702"/>
    <lineage>
        <taxon>Bacteria</taxon>
        <taxon>Pseudomonadati</taxon>
        <taxon>Planctomycetota</taxon>
        <taxon>Phycisphaerae</taxon>
        <taxon>Phycisphaerales</taxon>
        <taxon>Phycisphaeraceae</taxon>
        <taxon>Natronomicrosphaera</taxon>
    </lineage>
</organism>
<accession>A0ABV4U6U9</accession>
<dbReference type="EMBL" id="JBGUBD010000007">
    <property type="protein sequence ID" value="MFA9479241.1"/>
    <property type="molecule type" value="Genomic_DNA"/>
</dbReference>
<dbReference type="Gene3D" id="3.40.50.880">
    <property type="match status" value="1"/>
</dbReference>
<dbReference type="Proteomes" id="UP001575105">
    <property type="component" value="Unassembled WGS sequence"/>
</dbReference>
<dbReference type="PANTHER" id="PTHR42695">
    <property type="entry name" value="GLUTAMINE AMIDOTRANSFERASE YLR126C-RELATED"/>
    <property type="match status" value="1"/>
</dbReference>
<dbReference type="RefSeq" id="WP_425346165.1">
    <property type="nucleotide sequence ID" value="NZ_JBGUBD010000007.1"/>
</dbReference>
<proteinExistence type="predicted"/>